<dbReference type="AlphaFoldDB" id="A0A9W3BAD8"/>
<dbReference type="RefSeq" id="XP_055896421.1">
    <property type="nucleotide sequence ID" value="XM_056040446.1"/>
</dbReference>
<keyword evidence="5" id="KW-0805">Transcription regulation</keyword>
<dbReference type="OMA" id="SECDQQS"/>
<dbReference type="GO" id="GO:0008270">
    <property type="term" value="F:zinc ion binding"/>
    <property type="evidence" value="ECO:0007669"/>
    <property type="project" value="UniProtKB-KW"/>
</dbReference>
<dbReference type="RefSeq" id="XP_055896420.1">
    <property type="nucleotide sequence ID" value="XM_056040445.1"/>
</dbReference>
<proteinExistence type="predicted"/>
<dbReference type="SMART" id="SM00399">
    <property type="entry name" value="ZnF_C4"/>
    <property type="match status" value="1"/>
</dbReference>
<name>A0A9W3BAD8_BIOGL</name>
<dbReference type="SUPFAM" id="SSF57716">
    <property type="entry name" value="Glucocorticoid receptor-like (DNA-binding domain)"/>
    <property type="match status" value="1"/>
</dbReference>
<dbReference type="InterPro" id="IPR013088">
    <property type="entry name" value="Znf_NHR/GATA"/>
</dbReference>
<evidence type="ECO:0000256" key="2">
    <source>
        <dbReference type="ARBA" id="ARBA00022723"/>
    </source>
</evidence>
<evidence type="ECO:0000256" key="9">
    <source>
        <dbReference type="ARBA" id="ARBA00023242"/>
    </source>
</evidence>
<evidence type="ECO:0000256" key="4">
    <source>
        <dbReference type="ARBA" id="ARBA00022833"/>
    </source>
</evidence>
<reference evidence="14 15" key="1">
    <citation type="submission" date="2025-04" db="UniProtKB">
        <authorList>
            <consortium name="RefSeq"/>
        </authorList>
    </citation>
    <scope>IDENTIFICATION</scope>
</reference>
<dbReference type="GO" id="GO:0043565">
    <property type="term" value="F:sequence-specific DNA binding"/>
    <property type="evidence" value="ECO:0007669"/>
    <property type="project" value="InterPro"/>
</dbReference>
<evidence type="ECO:0000256" key="8">
    <source>
        <dbReference type="ARBA" id="ARBA00023170"/>
    </source>
</evidence>
<feature type="compositionally biased region" description="Acidic residues" evidence="10">
    <location>
        <begin position="107"/>
        <end position="116"/>
    </location>
</feature>
<evidence type="ECO:0000313" key="14">
    <source>
        <dbReference type="RefSeq" id="XP_055896420.1"/>
    </source>
</evidence>
<keyword evidence="2" id="KW-0479">Metal-binding</keyword>
<evidence type="ECO:0000256" key="6">
    <source>
        <dbReference type="ARBA" id="ARBA00023125"/>
    </source>
</evidence>
<gene>
    <name evidence="14 15" type="primary">LOC106060296</name>
</gene>
<keyword evidence="6" id="KW-0238">DNA-binding</keyword>
<feature type="domain" description="Nuclear receptor" evidence="11">
    <location>
        <begin position="354"/>
        <end position="429"/>
    </location>
</feature>
<dbReference type="Pfam" id="PF00105">
    <property type="entry name" value="zf-C4"/>
    <property type="match status" value="1"/>
</dbReference>
<feature type="compositionally biased region" description="Polar residues" evidence="10">
    <location>
        <begin position="688"/>
        <end position="713"/>
    </location>
</feature>
<keyword evidence="8" id="KW-0675">Receptor</keyword>
<dbReference type="GO" id="GO:0003700">
    <property type="term" value="F:DNA-binding transcription factor activity"/>
    <property type="evidence" value="ECO:0007669"/>
    <property type="project" value="InterPro"/>
</dbReference>
<dbReference type="OrthoDB" id="10006908at2759"/>
<dbReference type="Gene3D" id="3.30.50.10">
    <property type="entry name" value="Erythroid Transcription Factor GATA-1, subunit A"/>
    <property type="match status" value="1"/>
</dbReference>
<dbReference type="FunFam" id="3.30.50.10:FF:000006">
    <property type="entry name" value="Nuclear receptor subfamily 5 group A member"/>
    <property type="match status" value="1"/>
</dbReference>
<dbReference type="SMART" id="SM00430">
    <property type="entry name" value="HOLI"/>
    <property type="match status" value="1"/>
</dbReference>
<dbReference type="CDD" id="cd07168">
    <property type="entry name" value="NR_DBD_DHR4_like"/>
    <property type="match status" value="1"/>
</dbReference>
<feature type="compositionally biased region" description="Polar residues" evidence="10">
    <location>
        <begin position="813"/>
        <end position="834"/>
    </location>
</feature>
<dbReference type="InterPro" id="IPR001628">
    <property type="entry name" value="Znf_hrmn_rcpt"/>
</dbReference>
<dbReference type="GeneID" id="106060296"/>
<dbReference type="PRINTS" id="PR00047">
    <property type="entry name" value="STROIDFINGER"/>
</dbReference>
<feature type="compositionally biased region" description="Low complexity" evidence="10">
    <location>
        <begin position="129"/>
        <end position="170"/>
    </location>
</feature>
<keyword evidence="7" id="KW-0804">Transcription</keyword>
<evidence type="ECO:0000256" key="1">
    <source>
        <dbReference type="ARBA" id="ARBA00004123"/>
    </source>
</evidence>
<dbReference type="Proteomes" id="UP001165740">
    <property type="component" value="Chromosome 9"/>
</dbReference>
<feature type="region of interest" description="Disordered" evidence="10">
    <location>
        <begin position="685"/>
        <end position="714"/>
    </location>
</feature>
<feature type="region of interest" description="Disordered" evidence="10">
    <location>
        <begin position="68"/>
        <end position="170"/>
    </location>
</feature>
<evidence type="ECO:0000256" key="3">
    <source>
        <dbReference type="ARBA" id="ARBA00022771"/>
    </source>
</evidence>
<keyword evidence="4" id="KW-0862">Zinc</keyword>
<evidence type="ECO:0000256" key="7">
    <source>
        <dbReference type="ARBA" id="ARBA00023163"/>
    </source>
</evidence>
<keyword evidence="3" id="KW-0863">Zinc-finger</keyword>
<keyword evidence="9" id="KW-0539">Nucleus</keyword>
<dbReference type="PANTHER" id="PTHR48092">
    <property type="entry name" value="KNIRPS-RELATED PROTEIN-RELATED"/>
    <property type="match status" value="1"/>
</dbReference>
<feature type="region of interest" description="Disordered" evidence="10">
    <location>
        <begin position="535"/>
        <end position="568"/>
    </location>
</feature>
<dbReference type="Gene3D" id="1.10.565.10">
    <property type="entry name" value="Retinoid X Receptor"/>
    <property type="match status" value="1"/>
</dbReference>
<comment type="subcellular location">
    <subcellularLocation>
        <location evidence="1">Nucleus</location>
    </subcellularLocation>
</comment>
<evidence type="ECO:0000256" key="10">
    <source>
        <dbReference type="SAM" id="MobiDB-lite"/>
    </source>
</evidence>
<protein>
    <submittedName>
        <fullName evidence="14">Uncharacterized protein LOC106060296 isoform X1</fullName>
    </submittedName>
    <submittedName>
        <fullName evidence="15">Uncharacterized protein LOC106060296 isoform X2</fullName>
    </submittedName>
</protein>
<dbReference type="PROSITE" id="PS51030">
    <property type="entry name" value="NUCLEAR_REC_DBD_2"/>
    <property type="match status" value="1"/>
</dbReference>
<dbReference type="PROSITE" id="PS51843">
    <property type="entry name" value="NR_LBD"/>
    <property type="match status" value="1"/>
</dbReference>
<dbReference type="InterPro" id="IPR000536">
    <property type="entry name" value="Nucl_hrmn_rcpt_lig-bd"/>
</dbReference>
<evidence type="ECO:0000313" key="15">
    <source>
        <dbReference type="RefSeq" id="XP_055896421.1"/>
    </source>
</evidence>
<dbReference type="GO" id="GO:0005634">
    <property type="term" value="C:nucleus"/>
    <property type="evidence" value="ECO:0007669"/>
    <property type="project" value="UniProtKB-SubCell"/>
</dbReference>
<dbReference type="Pfam" id="PF00104">
    <property type="entry name" value="Hormone_recep"/>
    <property type="match status" value="1"/>
</dbReference>
<evidence type="ECO:0000259" key="12">
    <source>
        <dbReference type="PROSITE" id="PS51843"/>
    </source>
</evidence>
<sequence length="1081" mass="120479">MMAAVLSAYTPPHRLRMNMEVTPEEAAQPPSTAGLFQDLKLKRKRVRDILGETDSLVVGELVYMKPSECDQRSDVSTGSADSAYISDRTSDLDSAPPSKKKSRKQMEEDDDDEDYESRENDVMSASRQPSPLSESLKSSPMSSLSSSSSEVISSTSLSSSPSPMPKVSSAASSMTSASPVILSCPQGYLMQLSSGFNCSSNGGMKLIPMVSISSSMFQSVSTPMFITTNANGYIVSSTKDSGFPQGTPLITYPTLDGAKAVSVKDVLQLDKPQITIPTEDSFTTLNLPSPKFKQPRREETKLEKDSEFISHYTNGAFVYRGHLAENPHNLKPANADSMTLSSGIKCEDSDGEEPLVCAICNDKATGLHYGIITCEGCKGFFKRTVQNKRVYTCVADSNCEINKAQRNRCQYCRFKKCLKMGMVLAAVREDRMPGGRNSGAVYNLYKVKYKKHKRRENSERNMRNQKLSFPTCKLEMPETIPGYPVDNFTSSNSAYESSTGCDSDVVSCHSEKSLTSYDQFHGYHHTRHLNNVPTSSTSLYSSSHNEYSSAHSGHLQSASSNGPKSYHQSRLFDQQTYLPQEGVTHLKIPSPVRQRNLSSSMSDACSLPSKGITVELGKVALCSSSRHQDQCLERSHSSHTMKSYNYDNEQSSPNAHRCGVETCQEQALTSFSGHQLTSSYYNHKHRVSPNQSTSEYTSSSFHGAEHNTCSPDVQSDRTIQKNVQDSNSNQLKNSKNHHVYIDMNNLPGVKQEVERIDDYRQSKVINLQKSCVREINILPPSPSTSPPNDCQTKAHSNHLSPNSSHHFKYPASPLQNENGRSISSLHPPTHQASATATSGGLSFFNMPVSSLISDLAKNESLLSIANDYKISQFTGTEEVVAQALCQVGGKIVMRFIQWMKQLPFYRDIPKELQTKILMSKWHELLLLIMVSAGPVGKHLKKSDYRPTFSELYHKNMLRMQDYLDKSFNKFFTLDQLQSDIGEIMEKVTAIMTYFWELGITKKELMCLKVILLLNHESIKKETKLQHISASYKQALQQYILEKFPSEANRLGDVLSQLPYLQEASAQLLTSKMIYIPFLLND</sequence>
<feature type="region of interest" description="Disordered" evidence="10">
    <location>
        <begin position="779"/>
        <end position="834"/>
    </location>
</feature>
<accession>A0A9W3BAD8</accession>
<feature type="compositionally biased region" description="Polar residues" evidence="10">
    <location>
        <begin position="554"/>
        <end position="568"/>
    </location>
</feature>
<dbReference type="InterPro" id="IPR035500">
    <property type="entry name" value="NHR-like_dom_sf"/>
</dbReference>
<dbReference type="PROSITE" id="PS00031">
    <property type="entry name" value="NUCLEAR_REC_DBD_1"/>
    <property type="match status" value="1"/>
</dbReference>
<organism evidence="13 14">
    <name type="scientific">Biomphalaria glabrata</name>
    <name type="common">Bloodfluke planorb</name>
    <name type="synonym">Freshwater snail</name>
    <dbReference type="NCBI Taxonomy" id="6526"/>
    <lineage>
        <taxon>Eukaryota</taxon>
        <taxon>Metazoa</taxon>
        <taxon>Spiralia</taxon>
        <taxon>Lophotrochozoa</taxon>
        <taxon>Mollusca</taxon>
        <taxon>Gastropoda</taxon>
        <taxon>Heterobranchia</taxon>
        <taxon>Euthyneura</taxon>
        <taxon>Panpulmonata</taxon>
        <taxon>Hygrophila</taxon>
        <taxon>Lymnaeoidea</taxon>
        <taxon>Planorbidae</taxon>
        <taxon>Biomphalaria</taxon>
    </lineage>
</organism>
<keyword evidence="13" id="KW-1185">Reference proteome</keyword>
<evidence type="ECO:0000256" key="5">
    <source>
        <dbReference type="ARBA" id="ARBA00023015"/>
    </source>
</evidence>
<evidence type="ECO:0000259" key="11">
    <source>
        <dbReference type="PROSITE" id="PS51030"/>
    </source>
</evidence>
<evidence type="ECO:0000313" key="13">
    <source>
        <dbReference type="Proteomes" id="UP001165740"/>
    </source>
</evidence>
<dbReference type="InterPro" id="IPR050200">
    <property type="entry name" value="Nuclear_hormone_rcpt_NR3"/>
</dbReference>
<feature type="compositionally biased region" description="Low complexity" evidence="10">
    <location>
        <begin position="535"/>
        <end position="552"/>
    </location>
</feature>
<feature type="domain" description="NR LBD" evidence="12">
    <location>
        <begin position="847"/>
        <end position="1081"/>
    </location>
</feature>
<dbReference type="SUPFAM" id="SSF48508">
    <property type="entry name" value="Nuclear receptor ligand-binding domain"/>
    <property type="match status" value="1"/>
</dbReference>